<dbReference type="AlphaFoldDB" id="A0A2U1E322"/>
<keyword evidence="2" id="KW-1185">Reference proteome</keyword>
<gene>
    <name evidence="1" type="ORF">C7381_10550</name>
</gene>
<accession>A0A2U1E322</accession>
<evidence type="ECO:0000313" key="2">
    <source>
        <dbReference type="Proteomes" id="UP000245793"/>
    </source>
</evidence>
<dbReference type="Proteomes" id="UP000245793">
    <property type="component" value="Unassembled WGS sequence"/>
</dbReference>
<evidence type="ECO:0000313" key="1">
    <source>
        <dbReference type="EMBL" id="PVY94347.1"/>
    </source>
</evidence>
<proteinExistence type="predicted"/>
<comment type="caution">
    <text evidence="1">The sequence shown here is derived from an EMBL/GenBank/DDBJ whole genome shotgun (WGS) entry which is preliminary data.</text>
</comment>
<protein>
    <submittedName>
        <fullName evidence="1">Uncharacterized protein</fullName>
    </submittedName>
</protein>
<dbReference type="RefSeq" id="WP_116480131.1">
    <property type="nucleotide sequence ID" value="NZ_QEKV01000005.1"/>
</dbReference>
<sequence>MQGFKKYKIDYSCGALYVENINWNDKGLVVELENDNCEIIKLVFESTVYLYINTAESYKPEFWIENPEDYYPFLYSENSKKILELKKEAKHIENEKIIHFAIVGVENIVEVLTSNFPKVYWK</sequence>
<organism evidence="1 2">
    <name type="scientific">Ezakiella coagulans</name>
    <dbReference type="NCBI Taxonomy" id="46507"/>
    <lineage>
        <taxon>Bacteria</taxon>
        <taxon>Bacillati</taxon>
        <taxon>Bacillota</taxon>
        <taxon>Tissierellia</taxon>
        <taxon>Ezakiella</taxon>
    </lineage>
</organism>
<dbReference type="EMBL" id="QEKV01000005">
    <property type="protein sequence ID" value="PVY94347.1"/>
    <property type="molecule type" value="Genomic_DNA"/>
</dbReference>
<reference evidence="1 2" key="1">
    <citation type="submission" date="2018-04" db="EMBL/GenBank/DDBJ databases">
        <title>Genomic Encyclopedia of Type Strains, Phase IV (KMG-IV): sequencing the most valuable type-strain genomes for metagenomic binning, comparative biology and taxonomic classification.</title>
        <authorList>
            <person name="Goeker M."/>
        </authorList>
    </citation>
    <scope>NUCLEOTIDE SEQUENCE [LARGE SCALE GENOMIC DNA]</scope>
    <source>
        <strain evidence="1 2">DSM 20705</strain>
    </source>
</reference>
<name>A0A2U1E322_9FIRM</name>